<dbReference type="GO" id="GO:0003677">
    <property type="term" value="F:DNA binding"/>
    <property type="evidence" value="ECO:0007669"/>
    <property type="project" value="UniProtKB-KW"/>
</dbReference>
<dbReference type="Gene3D" id="3.90.1200.10">
    <property type="match status" value="1"/>
</dbReference>
<proteinExistence type="predicted"/>
<dbReference type="InterPro" id="IPR011009">
    <property type="entry name" value="Kinase-like_dom_sf"/>
</dbReference>
<dbReference type="SMART" id="SM00530">
    <property type="entry name" value="HTH_XRE"/>
    <property type="match status" value="1"/>
</dbReference>
<evidence type="ECO:0000256" key="1">
    <source>
        <dbReference type="ARBA" id="ARBA00023125"/>
    </source>
</evidence>
<dbReference type="KEGG" id="acel:acsn021_33860"/>
<dbReference type="PANTHER" id="PTHR46558:SF13">
    <property type="entry name" value="HTH-TYPE TRANSCRIPTIONAL REGULATOR IMMR"/>
    <property type="match status" value="1"/>
</dbReference>
<protein>
    <submittedName>
        <fullName evidence="2">Uncharacterized protein</fullName>
    </submittedName>
</protein>
<name>A0A6S6R736_9FIRM</name>
<dbReference type="PANTHER" id="PTHR46558">
    <property type="entry name" value="TRACRIPTIONAL REGULATORY PROTEIN-RELATED-RELATED"/>
    <property type="match status" value="1"/>
</dbReference>
<dbReference type="RefSeq" id="WP_184093666.1">
    <property type="nucleotide sequence ID" value="NZ_AP023367.1"/>
</dbReference>
<reference evidence="2 3" key="1">
    <citation type="journal article" date="2016" name="Int. J. Syst. Evol. Microbiol.">
        <title>Descriptions of Anaerotaenia torta gen. nov., sp. nov. and Anaerocolumna cellulosilytica gen. nov., sp. nov. isolated from a methanogenic reactor of cattle waste.</title>
        <authorList>
            <person name="Uek A."/>
            <person name="Ohtaki Y."/>
            <person name="Kaku N."/>
            <person name="Ueki K."/>
        </authorList>
    </citation>
    <scope>NUCLEOTIDE SEQUENCE [LARGE SCALE GENOMIC DNA]</scope>
    <source>
        <strain evidence="2 3">SN021</strain>
    </source>
</reference>
<sequence>MLDTKKVGIKIAALRKSVLLPQEKLAEMLHVSPQAISKWENGHTLPETTLLPVLSQIFQCTIDEIIMPAYSFDEIIEADKPTILEQQAEYIAKYVMKKMDIENVSKEKNGLGLDNDTIINGVYKAFPNIGYCSVTRGKPVKKDGNAIVSIIISAPQKEVKLLEKIYGRNDKELLVLNFIKEYTMAIPQIYHIDLKEKTVLMDDLSNRYIQGFDFDEMNENGEIIRQNYNAILSATAKLHSIFWENTEAFEKIRLDWRLESKENIFSHISCLEKDYKEYRKNEESGKLPKIWMNLENNTEPGKLDYFQHAIQYLREEYPKLMDERFNSRKNITIIHGDLHPGQTFMSKTNDRTIKFVGLQAVRIGLCTEDLAMLLALHMEPDKKSAIPLLAYYYQCLCEHVMDYSYEDFIKDYKISIAETMFFTIKLINNGIYDFNMRDKAIKAYETFFIEEN</sequence>
<dbReference type="Proteomes" id="UP000515561">
    <property type="component" value="Chromosome"/>
</dbReference>
<accession>A0A6S6R736</accession>
<dbReference type="InterPro" id="IPR001387">
    <property type="entry name" value="Cro/C1-type_HTH"/>
</dbReference>
<evidence type="ECO:0000313" key="3">
    <source>
        <dbReference type="Proteomes" id="UP000515561"/>
    </source>
</evidence>
<dbReference type="EMBL" id="AP023367">
    <property type="protein sequence ID" value="BCJ95817.1"/>
    <property type="molecule type" value="Genomic_DNA"/>
</dbReference>
<dbReference type="Pfam" id="PF01381">
    <property type="entry name" value="HTH_3"/>
    <property type="match status" value="1"/>
</dbReference>
<dbReference type="SUPFAM" id="SSF56112">
    <property type="entry name" value="Protein kinase-like (PK-like)"/>
    <property type="match status" value="1"/>
</dbReference>
<keyword evidence="1" id="KW-0238">DNA-binding</keyword>
<dbReference type="InterPro" id="IPR010982">
    <property type="entry name" value="Lambda_DNA-bd_dom_sf"/>
</dbReference>
<dbReference type="CDD" id="cd00093">
    <property type="entry name" value="HTH_XRE"/>
    <property type="match status" value="1"/>
</dbReference>
<gene>
    <name evidence="2" type="ORF">acsn021_33860</name>
</gene>
<dbReference type="AlphaFoldDB" id="A0A6S6R736"/>
<organism evidence="2 3">
    <name type="scientific">Anaerocolumna cellulosilytica</name>
    <dbReference type="NCBI Taxonomy" id="433286"/>
    <lineage>
        <taxon>Bacteria</taxon>
        <taxon>Bacillati</taxon>
        <taxon>Bacillota</taxon>
        <taxon>Clostridia</taxon>
        <taxon>Lachnospirales</taxon>
        <taxon>Lachnospiraceae</taxon>
        <taxon>Anaerocolumna</taxon>
    </lineage>
</organism>
<dbReference type="Gene3D" id="1.10.260.40">
    <property type="entry name" value="lambda repressor-like DNA-binding domains"/>
    <property type="match status" value="1"/>
</dbReference>
<dbReference type="SUPFAM" id="SSF47413">
    <property type="entry name" value="lambda repressor-like DNA-binding domains"/>
    <property type="match status" value="1"/>
</dbReference>
<dbReference type="PROSITE" id="PS50943">
    <property type="entry name" value="HTH_CROC1"/>
    <property type="match status" value="1"/>
</dbReference>
<keyword evidence="3" id="KW-1185">Reference proteome</keyword>
<evidence type="ECO:0000313" key="2">
    <source>
        <dbReference type="EMBL" id="BCJ95817.1"/>
    </source>
</evidence>